<feature type="compositionally biased region" description="Polar residues" evidence="1">
    <location>
        <begin position="178"/>
        <end position="189"/>
    </location>
</feature>
<feature type="region of interest" description="Disordered" evidence="1">
    <location>
        <begin position="253"/>
        <end position="275"/>
    </location>
</feature>
<name>A0A3P6RUI7_CYLGO</name>
<evidence type="ECO:0000256" key="1">
    <source>
        <dbReference type="SAM" id="MobiDB-lite"/>
    </source>
</evidence>
<feature type="compositionally biased region" description="Basic and acidic residues" evidence="1">
    <location>
        <begin position="193"/>
        <end position="216"/>
    </location>
</feature>
<protein>
    <submittedName>
        <fullName evidence="2">Uncharacterized protein</fullName>
    </submittedName>
</protein>
<accession>A0A3P6RUI7</accession>
<reference evidence="2 3" key="1">
    <citation type="submission" date="2018-11" db="EMBL/GenBank/DDBJ databases">
        <authorList>
            <consortium name="Pathogen Informatics"/>
        </authorList>
    </citation>
    <scope>NUCLEOTIDE SEQUENCE [LARGE SCALE GENOMIC DNA]</scope>
</reference>
<gene>
    <name evidence="2" type="ORF">CGOC_LOCUS5640</name>
</gene>
<dbReference type="OrthoDB" id="5874701at2759"/>
<feature type="compositionally biased region" description="Basic and acidic residues" evidence="1">
    <location>
        <begin position="253"/>
        <end position="262"/>
    </location>
</feature>
<dbReference type="AlphaFoldDB" id="A0A3P6RUI7"/>
<feature type="region of interest" description="Disordered" evidence="1">
    <location>
        <begin position="143"/>
        <end position="216"/>
    </location>
</feature>
<feature type="region of interest" description="Disordered" evidence="1">
    <location>
        <begin position="63"/>
        <end position="85"/>
    </location>
</feature>
<feature type="compositionally biased region" description="Basic and acidic residues" evidence="1">
    <location>
        <begin position="144"/>
        <end position="177"/>
    </location>
</feature>
<evidence type="ECO:0000313" key="2">
    <source>
        <dbReference type="EMBL" id="VDK63157.1"/>
    </source>
</evidence>
<keyword evidence="3" id="KW-1185">Reference proteome</keyword>
<feature type="non-terminal residue" evidence="2">
    <location>
        <position position="1"/>
    </location>
</feature>
<sequence length="275" mass="30207">TKKGPLDAFVTRRGGTHDPVARLSLLGAGLEPVADDDPYDGESSSLITEKSRRFDRPLLRRKYNKNEHPTTAAKNEAVNEEKPPADSCDLLGSIIPEQVKTLAPGRLFAIGGGRFNTTDDFEKYKERKTNLLSSELKAKLGIPVDKDDAIEAKTEVGKSRDKGKERNPSFKSEEQRKVTASSPRETSSGMPHRAGDTTSRETRTVTEKATVEVEMRGEGITVDLEIIEAVGRTEPTPKDIVRREVGETALEMRPEPEVDHGRGLKMGEVVSSLAE</sequence>
<evidence type="ECO:0000313" key="3">
    <source>
        <dbReference type="Proteomes" id="UP000271889"/>
    </source>
</evidence>
<dbReference type="EMBL" id="UYRV01017397">
    <property type="protein sequence ID" value="VDK63157.1"/>
    <property type="molecule type" value="Genomic_DNA"/>
</dbReference>
<dbReference type="Proteomes" id="UP000271889">
    <property type="component" value="Unassembled WGS sequence"/>
</dbReference>
<organism evidence="2 3">
    <name type="scientific">Cylicostephanus goldi</name>
    <name type="common">Nematode worm</name>
    <dbReference type="NCBI Taxonomy" id="71465"/>
    <lineage>
        <taxon>Eukaryota</taxon>
        <taxon>Metazoa</taxon>
        <taxon>Ecdysozoa</taxon>
        <taxon>Nematoda</taxon>
        <taxon>Chromadorea</taxon>
        <taxon>Rhabditida</taxon>
        <taxon>Rhabditina</taxon>
        <taxon>Rhabditomorpha</taxon>
        <taxon>Strongyloidea</taxon>
        <taxon>Strongylidae</taxon>
        <taxon>Cylicostephanus</taxon>
    </lineage>
</organism>
<proteinExistence type="predicted"/>